<dbReference type="Pfam" id="PF01257">
    <property type="entry name" value="2Fe-2S_thioredx"/>
    <property type="match status" value="1"/>
</dbReference>
<dbReference type="AlphaFoldDB" id="A0A024F8V1"/>
<gene>
    <name evidence="1" type="primary">orf206a</name>
</gene>
<proteinExistence type="predicted"/>
<evidence type="ECO:0000313" key="1">
    <source>
        <dbReference type="EMBL" id="BAO73224.1"/>
    </source>
</evidence>
<dbReference type="InterPro" id="IPR036249">
    <property type="entry name" value="Thioredoxin-like_sf"/>
</dbReference>
<dbReference type="EMBL" id="AB808482">
    <property type="protein sequence ID" value="BAO73224.1"/>
    <property type="molecule type" value="Genomic_DNA"/>
</dbReference>
<accession>A0A024F8V1</accession>
<dbReference type="CDD" id="cd02980">
    <property type="entry name" value="TRX_Fd_family"/>
    <property type="match status" value="1"/>
</dbReference>
<dbReference type="SUPFAM" id="SSF52833">
    <property type="entry name" value="Thioredoxin-like"/>
    <property type="match status" value="1"/>
</dbReference>
<sequence length="206" mass="23188">MLIEDAQSREFCLDGQFLAFVVESGKLKYLRMSSANEEIQIKLSKQVRAALFRSIEHSSPLRPLDPIQVTGKQSIDPKSGSVKLTAQQILRSHPTSEKLIEFKGEKLIEFKSEKSCPDKPCSDQPCYRVLVCQNSKCQRKGGRKQHRELETAIRDRELHTVATIERSDCLGKCSMAPNIMLMPGKKRLSGMEPNAIADLLKTLSSR</sequence>
<organism evidence="1">
    <name type="scientific">Leptolyngbya boryana</name>
    <name type="common">Plectonema boryanum</name>
    <dbReference type="NCBI Taxonomy" id="1184"/>
    <lineage>
        <taxon>Bacteria</taxon>
        <taxon>Bacillati</taxon>
        <taxon>Cyanobacteriota</taxon>
        <taxon>Cyanophyceae</taxon>
        <taxon>Leptolyngbyales</taxon>
        <taxon>Leptolyngbyaceae</taxon>
        <taxon>Leptolyngbya group</taxon>
        <taxon>Leptolyngbya</taxon>
    </lineage>
</organism>
<reference evidence="1" key="1">
    <citation type="journal article" date="2014" name="Proc. Natl. Acad. Sci. U.S.A.">
        <title>Transcriptional regulators ChlR and CnfR are essential for diazotrophic growth in nonheterocystous cyanobacteria.</title>
        <authorList>
            <person name="Tsujimoto R."/>
            <person name="Kamiya N."/>
            <person name="Fujita Y."/>
        </authorList>
    </citation>
    <scope>NUCLEOTIDE SEQUENCE</scope>
    <source>
        <strain evidence="1">Dg5</strain>
    </source>
</reference>
<protein>
    <submittedName>
        <fullName evidence="1">ORF206a protein</fullName>
    </submittedName>
</protein>
<name>A0A024F8V1_LEPBY</name>
<dbReference type="Gene3D" id="3.40.30.10">
    <property type="entry name" value="Glutaredoxin"/>
    <property type="match status" value="1"/>
</dbReference>